<dbReference type="InterPro" id="IPR039426">
    <property type="entry name" value="TonB-dep_rcpt-like"/>
</dbReference>
<evidence type="ECO:0000256" key="5">
    <source>
        <dbReference type="ARBA" id="ARBA00023077"/>
    </source>
</evidence>
<name>A0A415PG19_9BACT</name>
<keyword evidence="10" id="KW-0675">Receptor</keyword>
<dbReference type="Pfam" id="PF13715">
    <property type="entry name" value="CarbopepD_reg_2"/>
    <property type="match status" value="1"/>
</dbReference>
<evidence type="ECO:0000256" key="1">
    <source>
        <dbReference type="ARBA" id="ARBA00004571"/>
    </source>
</evidence>
<gene>
    <name evidence="10" type="ORF">DW828_06485</name>
</gene>
<dbReference type="NCBIfam" id="TIGR04056">
    <property type="entry name" value="OMP_RagA_SusC"/>
    <property type="match status" value="1"/>
</dbReference>
<keyword evidence="3 8" id="KW-1134">Transmembrane beta strand</keyword>
<dbReference type="Gene3D" id="2.40.170.20">
    <property type="entry name" value="TonB-dependent receptor, beta-barrel domain"/>
    <property type="match status" value="1"/>
</dbReference>
<sequence>MNYTYMKGCALCMTLCLTSAALPGRANAESSAIVNEVLQSSVVKGVVKDSNGEPLLGVNVLVKGTTIGAVTDIDGNFSFEAPAGCTLVISYIGFESQEVKVKGNAPLNIILKEDSEALDEVVVVGYGVQKKSDVTGALSSVKGDDLTKLSISRTDQALQGQMAGVMVQNSVAAPGESPNIIIRGGNSLKGENAPLVVIDGVLGGDLSLIDPNDITSIEVLKDASSTSIYGSRGANGVIMVTTKRGQTGKPTVSYSGYVSLSQVSKKMDMLNGQELYGLLKEAQEKYPTTALKIPEWIDPNNLNNTDWQDEVFRTAPITGHSLSVSGGTETTRYSLSGNYLMHQGIVKNSDFNRAGIRANIEQKLGKKVTVGALINASRSSSSNASINQMNGSDGGGVTFSALGFGPLVPVYKEDGSLSGPLKDGAQMNNPVALINDQVVDKFRNYFQGTAFLEWEILSGLKFKTAWTYTYSDRKQRQFTSGENLLSYKGQGYAYMNDQETTNWLGENTLTYSKTFNKDHSLNVVAGFTAEASDYFNNNSSGKGFDIESLGYWNMGLANSSLLSVASGGNHSAIASWLGRVNYAYKGKYLASVSFRADGSSKFAKNNKWGYFPSAALGWRISEEDFMKDISWIQNLKLRASYGETGSQAITAYQSLASFSTTSYVLNGSSAVALVPGRVPNPDLKWETTKQTDIGIDLSVLGGRISLVADYYYKKTVDLHYDKILPYYTGYSSQTQNIGSKSNKGWEFSLNTQNLVGDFKWSTSLNIALNREKVLDLGDDEYFYTNGSGGALGAGFNETGIVKVGEPLGNFYGYVFDGIYQNEAEAKALGLTKDDVGSVKFKDLNGDNKITTEDRTIIGNANPDFIFGIGNDFSYKNFDLSFMFQGTYGNDVYNLLKVTFSELPSNSNNTGNAFAFVKDSWRGEGTSNTQQAFNKGVGPSSSRFVEDGSYIRLKNLTFGYTLPKSVTSKWGISNLRFYLSGQNLFTITGYSGYDPEVSSRTGNYNLGFDGGSYPATRSYTFGLNLTL</sequence>
<dbReference type="Proteomes" id="UP000286260">
    <property type="component" value="Unassembled WGS sequence"/>
</dbReference>
<evidence type="ECO:0000256" key="3">
    <source>
        <dbReference type="ARBA" id="ARBA00022452"/>
    </source>
</evidence>
<dbReference type="Gene3D" id="2.170.130.10">
    <property type="entry name" value="TonB-dependent receptor, plug domain"/>
    <property type="match status" value="1"/>
</dbReference>
<dbReference type="NCBIfam" id="TIGR04057">
    <property type="entry name" value="SusC_RagA_signa"/>
    <property type="match status" value="1"/>
</dbReference>
<dbReference type="Pfam" id="PF07715">
    <property type="entry name" value="Plug"/>
    <property type="match status" value="1"/>
</dbReference>
<organism evidence="10 11">
    <name type="scientific">Parabacteroides merdae</name>
    <dbReference type="NCBI Taxonomy" id="46503"/>
    <lineage>
        <taxon>Bacteria</taxon>
        <taxon>Pseudomonadati</taxon>
        <taxon>Bacteroidota</taxon>
        <taxon>Bacteroidia</taxon>
        <taxon>Bacteroidales</taxon>
        <taxon>Tannerellaceae</taxon>
        <taxon>Parabacteroides</taxon>
    </lineage>
</organism>
<dbReference type="AlphaFoldDB" id="A0A415PG19"/>
<evidence type="ECO:0000256" key="4">
    <source>
        <dbReference type="ARBA" id="ARBA00022692"/>
    </source>
</evidence>
<dbReference type="EMBL" id="QSII01000006">
    <property type="protein sequence ID" value="RHC88140.1"/>
    <property type="molecule type" value="Genomic_DNA"/>
</dbReference>
<keyword evidence="7 8" id="KW-0998">Cell outer membrane</keyword>
<keyword evidence="6 8" id="KW-0472">Membrane</keyword>
<dbReference type="InterPro" id="IPR000531">
    <property type="entry name" value="Beta-barrel_TonB"/>
</dbReference>
<evidence type="ECO:0000256" key="9">
    <source>
        <dbReference type="RuleBase" id="RU003357"/>
    </source>
</evidence>
<dbReference type="FunFam" id="2.60.40.1120:FF:000003">
    <property type="entry name" value="Outer membrane protein Omp121"/>
    <property type="match status" value="1"/>
</dbReference>
<keyword evidence="4 8" id="KW-0812">Transmembrane</keyword>
<evidence type="ECO:0000256" key="7">
    <source>
        <dbReference type="ARBA" id="ARBA00023237"/>
    </source>
</evidence>
<dbReference type="RefSeq" id="WP_122204183.1">
    <property type="nucleotide sequence ID" value="NZ_QRPL01000004.1"/>
</dbReference>
<evidence type="ECO:0000256" key="8">
    <source>
        <dbReference type="PROSITE-ProRule" id="PRU01360"/>
    </source>
</evidence>
<comment type="caution">
    <text evidence="10">The sequence shown here is derived from an EMBL/GenBank/DDBJ whole genome shotgun (WGS) entry which is preliminary data.</text>
</comment>
<dbReference type="InterPro" id="IPR012910">
    <property type="entry name" value="Plug_dom"/>
</dbReference>
<proteinExistence type="inferred from homology"/>
<accession>A0A415PG19</accession>
<dbReference type="InterPro" id="IPR023997">
    <property type="entry name" value="TonB-dep_OMP_SusC/RagA_CS"/>
</dbReference>
<dbReference type="SUPFAM" id="SSF56935">
    <property type="entry name" value="Porins"/>
    <property type="match status" value="1"/>
</dbReference>
<comment type="subcellular location">
    <subcellularLocation>
        <location evidence="1 8">Cell outer membrane</location>
        <topology evidence="1 8">Multi-pass membrane protein</topology>
    </subcellularLocation>
</comment>
<dbReference type="SUPFAM" id="SSF49464">
    <property type="entry name" value="Carboxypeptidase regulatory domain-like"/>
    <property type="match status" value="1"/>
</dbReference>
<dbReference type="Gene3D" id="2.60.40.1120">
    <property type="entry name" value="Carboxypeptidase-like, regulatory domain"/>
    <property type="match status" value="1"/>
</dbReference>
<dbReference type="PROSITE" id="PS52016">
    <property type="entry name" value="TONB_DEPENDENT_REC_3"/>
    <property type="match status" value="1"/>
</dbReference>
<reference evidence="10 11" key="1">
    <citation type="submission" date="2018-08" db="EMBL/GenBank/DDBJ databases">
        <title>A genome reference for cultivated species of the human gut microbiota.</title>
        <authorList>
            <person name="Zou Y."/>
            <person name="Xue W."/>
            <person name="Luo G."/>
        </authorList>
    </citation>
    <scope>NUCLEOTIDE SEQUENCE [LARGE SCALE GENOMIC DNA]</scope>
    <source>
        <strain evidence="10 11">AM34-17</strain>
    </source>
</reference>
<evidence type="ECO:0000313" key="10">
    <source>
        <dbReference type="EMBL" id="RHC88140.1"/>
    </source>
</evidence>
<dbReference type="GO" id="GO:0009279">
    <property type="term" value="C:cell outer membrane"/>
    <property type="evidence" value="ECO:0007669"/>
    <property type="project" value="UniProtKB-SubCell"/>
</dbReference>
<evidence type="ECO:0000313" key="11">
    <source>
        <dbReference type="Proteomes" id="UP000286260"/>
    </source>
</evidence>
<dbReference type="InterPro" id="IPR036942">
    <property type="entry name" value="Beta-barrel_TonB_sf"/>
</dbReference>
<dbReference type="Pfam" id="PF00593">
    <property type="entry name" value="TonB_dep_Rec_b-barrel"/>
    <property type="match status" value="1"/>
</dbReference>
<protein>
    <submittedName>
        <fullName evidence="10">TonB-dependent receptor</fullName>
    </submittedName>
</protein>
<dbReference type="InterPro" id="IPR008969">
    <property type="entry name" value="CarboxyPept-like_regulatory"/>
</dbReference>
<dbReference type="InterPro" id="IPR037066">
    <property type="entry name" value="Plug_dom_sf"/>
</dbReference>
<evidence type="ECO:0000256" key="6">
    <source>
        <dbReference type="ARBA" id="ARBA00023136"/>
    </source>
</evidence>
<evidence type="ECO:0000256" key="2">
    <source>
        <dbReference type="ARBA" id="ARBA00022448"/>
    </source>
</evidence>
<keyword evidence="2 8" id="KW-0813">Transport</keyword>
<dbReference type="InterPro" id="IPR023996">
    <property type="entry name" value="TonB-dep_OMP_SusC/RagA"/>
</dbReference>
<comment type="similarity">
    <text evidence="8 9">Belongs to the TonB-dependent receptor family.</text>
</comment>
<dbReference type="FunFam" id="2.170.130.10:FF:000003">
    <property type="entry name" value="SusC/RagA family TonB-linked outer membrane protein"/>
    <property type="match status" value="1"/>
</dbReference>
<keyword evidence="5 9" id="KW-0798">TonB box</keyword>